<evidence type="ECO:0000256" key="1">
    <source>
        <dbReference type="ARBA" id="ARBA00007664"/>
    </source>
</evidence>
<dbReference type="GO" id="GO:0004252">
    <property type="term" value="F:serine-type endopeptidase activity"/>
    <property type="evidence" value="ECO:0007669"/>
    <property type="project" value="InterPro"/>
</dbReference>
<evidence type="ECO:0000256" key="5">
    <source>
        <dbReference type="ARBA" id="ARBA00023157"/>
    </source>
</evidence>
<name>A0A239PCY3_9ACTN</name>
<evidence type="ECO:0000256" key="3">
    <source>
        <dbReference type="ARBA" id="ARBA00022801"/>
    </source>
</evidence>
<dbReference type="Gene3D" id="2.60.120.380">
    <property type="match status" value="1"/>
</dbReference>
<dbReference type="SUPFAM" id="SSF50494">
    <property type="entry name" value="Trypsin-like serine proteases"/>
    <property type="match status" value="1"/>
</dbReference>
<evidence type="ECO:0000313" key="7">
    <source>
        <dbReference type="Proteomes" id="UP000198282"/>
    </source>
</evidence>
<dbReference type="GO" id="GO:0006508">
    <property type="term" value="P:proteolysis"/>
    <property type="evidence" value="ECO:0007669"/>
    <property type="project" value="UniProtKB-KW"/>
</dbReference>
<proteinExistence type="inferred from homology"/>
<keyword evidence="5" id="KW-1015">Disulfide bond</keyword>
<dbReference type="Gene3D" id="2.40.10.10">
    <property type="entry name" value="Trypsin-like serine proteases"/>
    <property type="match status" value="1"/>
</dbReference>
<reference evidence="6 7" key="1">
    <citation type="submission" date="2017-06" db="EMBL/GenBank/DDBJ databases">
        <authorList>
            <person name="Kim H.J."/>
            <person name="Triplett B.A."/>
        </authorList>
    </citation>
    <scope>NUCLEOTIDE SEQUENCE [LARGE SCALE GENOMIC DNA]</scope>
    <source>
        <strain evidence="6 7">CGMCC 4.2132</strain>
    </source>
</reference>
<keyword evidence="3" id="KW-0378">Hydrolase</keyword>
<keyword evidence="4" id="KW-0720">Serine protease</keyword>
<dbReference type="CDD" id="cd21112">
    <property type="entry name" value="alphaLP-like"/>
    <property type="match status" value="1"/>
</dbReference>
<gene>
    <name evidence="6" type="ORF">SAMN05216276_11368</name>
</gene>
<dbReference type="InterPro" id="IPR043504">
    <property type="entry name" value="Peptidase_S1_PA_chymotrypsin"/>
</dbReference>
<dbReference type="AlphaFoldDB" id="A0A239PCY3"/>
<keyword evidence="2" id="KW-0645">Protease</keyword>
<comment type="similarity">
    <text evidence="1">Belongs to the peptidase S1 family.</text>
</comment>
<organism evidence="6 7">
    <name type="scientific">Streptosporangium subroseum</name>
    <dbReference type="NCBI Taxonomy" id="106412"/>
    <lineage>
        <taxon>Bacteria</taxon>
        <taxon>Bacillati</taxon>
        <taxon>Actinomycetota</taxon>
        <taxon>Actinomycetes</taxon>
        <taxon>Streptosporangiales</taxon>
        <taxon>Streptosporangiaceae</taxon>
        <taxon>Streptosporangium</taxon>
    </lineage>
</organism>
<dbReference type="EMBL" id="FZOD01000136">
    <property type="protein sequence ID" value="SNT64803.1"/>
    <property type="molecule type" value="Genomic_DNA"/>
</dbReference>
<evidence type="ECO:0000313" key="6">
    <source>
        <dbReference type="EMBL" id="SNT64803.1"/>
    </source>
</evidence>
<dbReference type="InterPro" id="IPR009003">
    <property type="entry name" value="Peptidase_S1_PA"/>
</dbReference>
<dbReference type="Proteomes" id="UP000198282">
    <property type="component" value="Unassembled WGS sequence"/>
</dbReference>
<sequence>MNANWLLRPVVNNGSGGTVPVAGSREAIEGASVCRSGSTTDWQCGVIRQRDASVTYPQGTVFGVTRTSVCAEAGDSGGSFISVDQAQGVTSGGSGDCVDGGITYFQPINEMLTTYGLTLVTDSNAVPPDESACTGLPKNATGVLNEGDQPVYEPAGQPYKTTVAGLHTGCLDADSGIDFDLFLEKRNGSAWSTVATSDSPNPDEKISYTGAPGCYRYRVVSASGSGSYKLTYKTP</sequence>
<evidence type="ECO:0000256" key="2">
    <source>
        <dbReference type="ARBA" id="ARBA00022670"/>
    </source>
</evidence>
<accession>A0A239PCY3</accession>
<evidence type="ECO:0000256" key="4">
    <source>
        <dbReference type="ARBA" id="ARBA00022825"/>
    </source>
</evidence>
<protein>
    <submittedName>
        <fullName evidence="6">Trypsin</fullName>
    </submittedName>
</protein>
<keyword evidence="7" id="KW-1185">Reference proteome</keyword>
<dbReference type="PRINTS" id="PR00861">
    <property type="entry name" value="ALYTICPTASE"/>
</dbReference>
<dbReference type="InterPro" id="IPR001316">
    <property type="entry name" value="Pept_S1A_streptogrisin"/>
</dbReference>